<evidence type="ECO:0000256" key="3">
    <source>
        <dbReference type="ARBA" id="ARBA00012180"/>
    </source>
</evidence>
<evidence type="ECO:0000313" key="9">
    <source>
        <dbReference type="EMBL" id="RDW83635.1"/>
    </source>
</evidence>
<evidence type="ECO:0000256" key="7">
    <source>
        <dbReference type="ARBA" id="ARBA00022801"/>
    </source>
</evidence>
<dbReference type="RefSeq" id="XP_026604973.1">
    <property type="nucleotide sequence ID" value="XM_026745977.1"/>
</dbReference>
<dbReference type="EMBL" id="PVWQ01000004">
    <property type="protein sequence ID" value="RDW83635.1"/>
    <property type="molecule type" value="Genomic_DNA"/>
</dbReference>
<evidence type="ECO:0000256" key="4">
    <source>
        <dbReference type="ARBA" id="ARBA00022722"/>
    </source>
</evidence>
<evidence type="ECO:0000259" key="8">
    <source>
        <dbReference type="PROSITE" id="PS50879"/>
    </source>
</evidence>
<dbReference type="InterPro" id="IPR050092">
    <property type="entry name" value="RNase_H"/>
</dbReference>
<keyword evidence="6" id="KW-0255">Endonuclease</keyword>
<gene>
    <name evidence="9" type="ORF">DSM5745_03961</name>
</gene>
<dbReference type="Gene3D" id="3.30.420.10">
    <property type="entry name" value="Ribonuclease H-like superfamily/Ribonuclease H"/>
    <property type="match status" value="1"/>
</dbReference>
<dbReference type="InterPro" id="IPR036397">
    <property type="entry name" value="RNaseH_sf"/>
</dbReference>
<keyword evidence="10" id="KW-1185">Reference proteome</keyword>
<evidence type="ECO:0000256" key="6">
    <source>
        <dbReference type="ARBA" id="ARBA00022759"/>
    </source>
</evidence>
<proteinExistence type="inferred from homology"/>
<organism evidence="9 10">
    <name type="scientific">Aspergillus mulundensis</name>
    <dbReference type="NCBI Taxonomy" id="1810919"/>
    <lineage>
        <taxon>Eukaryota</taxon>
        <taxon>Fungi</taxon>
        <taxon>Dikarya</taxon>
        <taxon>Ascomycota</taxon>
        <taxon>Pezizomycotina</taxon>
        <taxon>Eurotiomycetes</taxon>
        <taxon>Eurotiomycetidae</taxon>
        <taxon>Eurotiales</taxon>
        <taxon>Aspergillaceae</taxon>
        <taxon>Aspergillus</taxon>
        <taxon>Aspergillus subgen. Nidulantes</taxon>
    </lineage>
</organism>
<dbReference type="PROSITE" id="PS50879">
    <property type="entry name" value="RNASE_H_1"/>
    <property type="match status" value="1"/>
</dbReference>
<comment type="similarity">
    <text evidence="2">Belongs to the RNase H family.</text>
</comment>
<dbReference type="InterPro" id="IPR012337">
    <property type="entry name" value="RNaseH-like_sf"/>
</dbReference>
<dbReference type="OrthoDB" id="245563at2759"/>
<name>A0A3D8SBC6_9EURO</name>
<dbReference type="GO" id="GO:0043137">
    <property type="term" value="P:DNA replication, removal of RNA primer"/>
    <property type="evidence" value="ECO:0007669"/>
    <property type="project" value="TreeGrafter"/>
</dbReference>
<comment type="caution">
    <text evidence="9">The sequence shown here is derived from an EMBL/GenBank/DDBJ whole genome shotgun (WGS) entry which is preliminary data.</text>
</comment>
<dbReference type="Proteomes" id="UP000256690">
    <property type="component" value="Unassembled WGS sequence"/>
</dbReference>
<dbReference type="InterPro" id="IPR002156">
    <property type="entry name" value="RNaseH_domain"/>
</dbReference>
<dbReference type="SUPFAM" id="SSF53098">
    <property type="entry name" value="Ribonuclease H-like"/>
    <property type="match status" value="1"/>
</dbReference>
<accession>A0A3D8SBC6</accession>
<dbReference type="PANTHER" id="PTHR10642:SF26">
    <property type="entry name" value="RIBONUCLEASE H1"/>
    <property type="match status" value="1"/>
</dbReference>
<protein>
    <recommendedName>
        <fullName evidence="3">ribonuclease H</fullName>
        <ecNumber evidence="3">3.1.26.4</ecNumber>
    </recommendedName>
</protein>
<dbReference type="GeneID" id="38114331"/>
<dbReference type="AlphaFoldDB" id="A0A3D8SBC6"/>
<sequence length="169" mass="19292">MVYTMKIYTDGGCRNNGYTNAKGAAAAVFKTRHRTLSYTRKLPSTESPSPTSQRAEITAIIIALEEALRRYRNLASDPYLSVTIYSDSRYAVNCMSEWIYKWSNNGWKNSMGNPVANQDLLRRASSLDDDLRDEGDVEYIWIPRSENFRADELCQEILDESDSDSDSDY</sequence>
<keyword evidence="5" id="KW-0479">Metal-binding</keyword>
<reference evidence="9 10" key="1">
    <citation type="journal article" date="2018" name="IMA Fungus">
        <title>IMA Genome-F 9: Draft genome sequence of Annulohypoxylon stygium, Aspergillus mulundensis, Berkeleyomyces basicola (syn. Thielaviopsis basicola), Ceratocystis smalleyi, two Cercospora beticola strains, Coleophoma cylindrospora, Fusarium fracticaudum, Phialophora cf. hyalina, and Morchella septimelata.</title>
        <authorList>
            <person name="Wingfield B.D."/>
            <person name="Bills G.F."/>
            <person name="Dong Y."/>
            <person name="Huang W."/>
            <person name="Nel W.J."/>
            <person name="Swalarsk-Parry B.S."/>
            <person name="Vaghefi N."/>
            <person name="Wilken P.M."/>
            <person name="An Z."/>
            <person name="de Beer Z.W."/>
            <person name="De Vos L."/>
            <person name="Chen L."/>
            <person name="Duong T.A."/>
            <person name="Gao Y."/>
            <person name="Hammerbacher A."/>
            <person name="Kikkert J.R."/>
            <person name="Li Y."/>
            <person name="Li H."/>
            <person name="Li K."/>
            <person name="Li Q."/>
            <person name="Liu X."/>
            <person name="Ma X."/>
            <person name="Naidoo K."/>
            <person name="Pethybridge S.J."/>
            <person name="Sun J."/>
            <person name="Steenkamp E.T."/>
            <person name="van der Nest M.A."/>
            <person name="van Wyk S."/>
            <person name="Wingfield M.J."/>
            <person name="Xiong C."/>
            <person name="Yue Q."/>
            <person name="Zhang X."/>
        </authorList>
    </citation>
    <scope>NUCLEOTIDE SEQUENCE [LARGE SCALE GENOMIC DNA]</scope>
    <source>
        <strain evidence="9 10">DSM 5745</strain>
    </source>
</reference>
<keyword evidence="7" id="KW-0378">Hydrolase</keyword>
<dbReference type="PANTHER" id="PTHR10642">
    <property type="entry name" value="RIBONUCLEASE H1"/>
    <property type="match status" value="1"/>
</dbReference>
<evidence type="ECO:0000256" key="1">
    <source>
        <dbReference type="ARBA" id="ARBA00000077"/>
    </source>
</evidence>
<dbReference type="GO" id="GO:0003676">
    <property type="term" value="F:nucleic acid binding"/>
    <property type="evidence" value="ECO:0007669"/>
    <property type="project" value="InterPro"/>
</dbReference>
<dbReference type="GO" id="GO:0046872">
    <property type="term" value="F:metal ion binding"/>
    <property type="evidence" value="ECO:0007669"/>
    <property type="project" value="UniProtKB-KW"/>
</dbReference>
<evidence type="ECO:0000256" key="2">
    <source>
        <dbReference type="ARBA" id="ARBA00005300"/>
    </source>
</evidence>
<comment type="catalytic activity">
    <reaction evidence="1">
        <text>Endonucleolytic cleavage to 5'-phosphomonoester.</text>
        <dbReference type="EC" id="3.1.26.4"/>
    </reaction>
</comment>
<dbReference type="EC" id="3.1.26.4" evidence="3"/>
<feature type="domain" description="RNase H type-1" evidence="8">
    <location>
        <begin position="1"/>
        <end position="159"/>
    </location>
</feature>
<dbReference type="GO" id="GO:0004523">
    <property type="term" value="F:RNA-DNA hybrid ribonuclease activity"/>
    <property type="evidence" value="ECO:0007669"/>
    <property type="project" value="UniProtKB-EC"/>
</dbReference>
<dbReference type="Pfam" id="PF00075">
    <property type="entry name" value="RNase_H"/>
    <property type="match status" value="1"/>
</dbReference>
<dbReference type="STRING" id="1810919.A0A3D8SBC6"/>
<evidence type="ECO:0000313" key="10">
    <source>
        <dbReference type="Proteomes" id="UP000256690"/>
    </source>
</evidence>
<evidence type="ECO:0000256" key="5">
    <source>
        <dbReference type="ARBA" id="ARBA00022723"/>
    </source>
</evidence>
<keyword evidence="4" id="KW-0540">Nuclease</keyword>